<dbReference type="EMBL" id="KN832985">
    <property type="protein sequence ID" value="KIM85200.1"/>
    <property type="molecule type" value="Genomic_DNA"/>
</dbReference>
<organism evidence="1 2">
    <name type="scientific">Piloderma croceum (strain F 1598)</name>
    <dbReference type="NCBI Taxonomy" id="765440"/>
    <lineage>
        <taxon>Eukaryota</taxon>
        <taxon>Fungi</taxon>
        <taxon>Dikarya</taxon>
        <taxon>Basidiomycota</taxon>
        <taxon>Agaricomycotina</taxon>
        <taxon>Agaricomycetes</taxon>
        <taxon>Agaricomycetidae</taxon>
        <taxon>Atheliales</taxon>
        <taxon>Atheliaceae</taxon>
        <taxon>Piloderma</taxon>
    </lineage>
</organism>
<dbReference type="HOGENOM" id="CLU_151434_0_0_1"/>
<evidence type="ECO:0000313" key="1">
    <source>
        <dbReference type="EMBL" id="KIM85200.1"/>
    </source>
</evidence>
<dbReference type="InParanoid" id="A0A0C3FMA9"/>
<accession>A0A0C3FMA9</accession>
<dbReference type="AlphaFoldDB" id="A0A0C3FMA9"/>
<name>A0A0C3FMA9_PILCF</name>
<proteinExistence type="predicted"/>
<reference evidence="2" key="2">
    <citation type="submission" date="2015-01" db="EMBL/GenBank/DDBJ databases">
        <title>Evolutionary Origins and Diversification of the Mycorrhizal Mutualists.</title>
        <authorList>
            <consortium name="DOE Joint Genome Institute"/>
            <consortium name="Mycorrhizal Genomics Consortium"/>
            <person name="Kohler A."/>
            <person name="Kuo A."/>
            <person name="Nagy L.G."/>
            <person name="Floudas D."/>
            <person name="Copeland A."/>
            <person name="Barry K.W."/>
            <person name="Cichocki N."/>
            <person name="Veneault-Fourrey C."/>
            <person name="LaButti K."/>
            <person name="Lindquist E.A."/>
            <person name="Lipzen A."/>
            <person name="Lundell T."/>
            <person name="Morin E."/>
            <person name="Murat C."/>
            <person name="Riley R."/>
            <person name="Ohm R."/>
            <person name="Sun H."/>
            <person name="Tunlid A."/>
            <person name="Henrissat B."/>
            <person name="Grigoriev I.V."/>
            <person name="Hibbett D.S."/>
            <person name="Martin F."/>
        </authorList>
    </citation>
    <scope>NUCLEOTIDE SEQUENCE [LARGE SCALE GENOMIC DNA]</scope>
    <source>
        <strain evidence="2">F 1598</strain>
    </source>
</reference>
<protein>
    <submittedName>
        <fullName evidence="1">Uncharacterized protein</fullName>
    </submittedName>
</protein>
<sequence length="143" mass="15675">MRDISSVQPFHLDELDNLKDAVEHFTKMISRNGGGSVRLHCSIPTWCPASDIYNDLHDLHDLRTRFLLFIHSLLESLRASGIPASYALAPSSSPLCLVCALHPDLSAFKAKTAAIQVFQGAQNGKRDNVLLGDLEHGPALMIT</sequence>
<dbReference type="OrthoDB" id="3143640at2759"/>
<keyword evidence="2" id="KW-1185">Reference proteome</keyword>
<gene>
    <name evidence="1" type="ORF">PILCRDRAFT_817199</name>
</gene>
<evidence type="ECO:0000313" key="2">
    <source>
        <dbReference type="Proteomes" id="UP000054166"/>
    </source>
</evidence>
<dbReference type="Proteomes" id="UP000054166">
    <property type="component" value="Unassembled WGS sequence"/>
</dbReference>
<reference evidence="1 2" key="1">
    <citation type="submission" date="2014-04" db="EMBL/GenBank/DDBJ databases">
        <authorList>
            <consortium name="DOE Joint Genome Institute"/>
            <person name="Kuo A."/>
            <person name="Tarkka M."/>
            <person name="Buscot F."/>
            <person name="Kohler A."/>
            <person name="Nagy L.G."/>
            <person name="Floudas D."/>
            <person name="Copeland A."/>
            <person name="Barry K.W."/>
            <person name="Cichocki N."/>
            <person name="Veneault-Fourrey C."/>
            <person name="LaButti K."/>
            <person name="Lindquist E.A."/>
            <person name="Lipzen A."/>
            <person name="Lundell T."/>
            <person name="Morin E."/>
            <person name="Murat C."/>
            <person name="Sun H."/>
            <person name="Tunlid A."/>
            <person name="Henrissat B."/>
            <person name="Grigoriev I.V."/>
            <person name="Hibbett D.S."/>
            <person name="Martin F."/>
            <person name="Nordberg H.P."/>
            <person name="Cantor M.N."/>
            <person name="Hua S.X."/>
        </authorList>
    </citation>
    <scope>NUCLEOTIDE SEQUENCE [LARGE SCALE GENOMIC DNA]</scope>
    <source>
        <strain evidence="1 2">F 1598</strain>
    </source>
</reference>